<feature type="transmembrane region" description="Helical" evidence="12">
    <location>
        <begin position="303"/>
        <end position="324"/>
    </location>
</feature>
<dbReference type="InterPro" id="IPR045861">
    <property type="entry name" value="CorA_cytoplasmic_dom"/>
</dbReference>
<name>A0A1G8CUT4_9FLAO</name>
<keyword evidence="9 12" id="KW-0472">Membrane</keyword>
<comment type="function">
    <text evidence="11">Mediates influx of magnesium ions. Alternates between open and closed states. Activated by low cytoplasmic Mg(2+) levels. Inactive when cytoplasmic Mg(2+) levels are high.</text>
</comment>
<reference evidence="14" key="1">
    <citation type="submission" date="2016-10" db="EMBL/GenBank/DDBJ databases">
        <authorList>
            <person name="Varghese N."/>
            <person name="Submissions S."/>
        </authorList>
    </citation>
    <scope>NUCLEOTIDE SEQUENCE [LARGE SCALE GENOMIC DNA]</scope>
    <source>
        <strain evidence="14">DSM 23313</strain>
    </source>
</reference>
<proteinExistence type="inferred from homology"/>
<evidence type="ECO:0000256" key="7">
    <source>
        <dbReference type="ARBA" id="ARBA00022989"/>
    </source>
</evidence>
<keyword evidence="6 12" id="KW-0460">Magnesium</keyword>
<dbReference type="InterPro" id="IPR045863">
    <property type="entry name" value="CorA_TM1_TM2"/>
</dbReference>
<dbReference type="EMBL" id="FNDQ01000005">
    <property type="protein sequence ID" value="SDH49228.1"/>
    <property type="molecule type" value="Genomic_DNA"/>
</dbReference>
<dbReference type="SUPFAM" id="SSF143865">
    <property type="entry name" value="CorA soluble domain-like"/>
    <property type="match status" value="1"/>
</dbReference>
<dbReference type="InterPro" id="IPR002523">
    <property type="entry name" value="MgTranspt_CorA/ZnTranspt_ZntB"/>
</dbReference>
<dbReference type="Proteomes" id="UP000243588">
    <property type="component" value="Unassembled WGS sequence"/>
</dbReference>
<evidence type="ECO:0000313" key="14">
    <source>
        <dbReference type="Proteomes" id="UP000243588"/>
    </source>
</evidence>
<keyword evidence="14" id="KW-1185">Reference proteome</keyword>
<dbReference type="GO" id="GO:0015087">
    <property type="term" value="F:cobalt ion transmembrane transporter activity"/>
    <property type="evidence" value="ECO:0007669"/>
    <property type="project" value="UniProtKB-UniRule"/>
</dbReference>
<dbReference type="GO" id="GO:0015095">
    <property type="term" value="F:magnesium ion transmembrane transporter activity"/>
    <property type="evidence" value="ECO:0007669"/>
    <property type="project" value="UniProtKB-UniRule"/>
</dbReference>
<dbReference type="STRING" id="702745.SAMN05421818_10522"/>
<protein>
    <recommendedName>
        <fullName evidence="12">Magnesium transport protein CorA</fullName>
    </recommendedName>
</protein>
<evidence type="ECO:0000256" key="9">
    <source>
        <dbReference type="ARBA" id="ARBA00023136"/>
    </source>
</evidence>
<evidence type="ECO:0000256" key="6">
    <source>
        <dbReference type="ARBA" id="ARBA00022842"/>
    </source>
</evidence>
<dbReference type="RefSeq" id="WP_090406468.1">
    <property type="nucleotide sequence ID" value="NZ_FNDQ01000005.1"/>
</dbReference>
<dbReference type="SUPFAM" id="SSF144083">
    <property type="entry name" value="Magnesium transport protein CorA, transmembrane region"/>
    <property type="match status" value="1"/>
</dbReference>
<evidence type="ECO:0000313" key="13">
    <source>
        <dbReference type="EMBL" id="SDH49228.1"/>
    </source>
</evidence>
<evidence type="ECO:0000256" key="1">
    <source>
        <dbReference type="ARBA" id="ARBA00004651"/>
    </source>
</evidence>
<dbReference type="GO" id="GO:0050897">
    <property type="term" value="F:cobalt ion binding"/>
    <property type="evidence" value="ECO:0007669"/>
    <property type="project" value="TreeGrafter"/>
</dbReference>
<keyword evidence="7 12" id="KW-1133">Transmembrane helix</keyword>
<gene>
    <name evidence="12" type="primary">corA</name>
    <name evidence="13" type="ORF">SAMN05421818_10522</name>
</gene>
<evidence type="ECO:0000256" key="2">
    <source>
        <dbReference type="ARBA" id="ARBA00009765"/>
    </source>
</evidence>
<evidence type="ECO:0000256" key="5">
    <source>
        <dbReference type="ARBA" id="ARBA00022692"/>
    </source>
</evidence>
<dbReference type="GO" id="GO:0005886">
    <property type="term" value="C:plasma membrane"/>
    <property type="evidence" value="ECO:0007669"/>
    <property type="project" value="UniProtKB-SubCell"/>
</dbReference>
<dbReference type="InterPro" id="IPR004488">
    <property type="entry name" value="Mg/Co-transport_prot_CorA"/>
</dbReference>
<dbReference type="FunFam" id="1.20.58.340:FF:000004">
    <property type="entry name" value="Magnesium transport protein CorA"/>
    <property type="match status" value="1"/>
</dbReference>
<organism evidence="13 14">
    <name type="scientific">Myroides phaeus</name>
    <dbReference type="NCBI Taxonomy" id="702745"/>
    <lineage>
        <taxon>Bacteria</taxon>
        <taxon>Pseudomonadati</taxon>
        <taxon>Bacteroidota</taxon>
        <taxon>Flavobacteriia</taxon>
        <taxon>Flavobacteriales</taxon>
        <taxon>Flavobacteriaceae</taxon>
        <taxon>Myroides</taxon>
    </lineage>
</organism>
<dbReference type="Pfam" id="PF01544">
    <property type="entry name" value="CorA"/>
    <property type="match status" value="1"/>
</dbReference>
<evidence type="ECO:0000256" key="11">
    <source>
        <dbReference type="ARBA" id="ARBA00045497"/>
    </source>
</evidence>
<evidence type="ECO:0000256" key="4">
    <source>
        <dbReference type="ARBA" id="ARBA00022475"/>
    </source>
</evidence>
<dbReference type="Gene3D" id="3.30.460.20">
    <property type="entry name" value="CorA soluble domain-like"/>
    <property type="match status" value="1"/>
</dbReference>
<comment type="subcellular location">
    <subcellularLocation>
        <location evidence="1">Cell membrane</location>
        <topology evidence="1">Multi-pass membrane protein</topology>
    </subcellularLocation>
    <subcellularLocation>
        <location evidence="12">Membrane</location>
        <topology evidence="12">Multi-pass membrane protein</topology>
    </subcellularLocation>
</comment>
<sequence>MRRVKYNKIRKLQGNYLEYSGDFPDVPISMQLFVYDENKFEEYNDLSLKEIEDILNAASPTAIKWFNLHGLHDIELLQEIGRFFNIESYIMAEILNFSRRTRVEELDDVMFFSVKAILPFKETDVTIDVEQVSFILKNEILLSFQEKKGDFFNVIRERIRTKTGLVRKRDSSYLLYALMESLMDSFLTVLDVVEDGVEAVLIDAKTQYQRRTLVNIEGYTQELQDIKRAIIPLREVLYSLKTQHDKGNTDCIISKSSMVFFERLQFKSVELLDQIEYNLNKLDSATNFFFSAQSNRMNEIMKVLTIVSVIFIPLTFIVGVYGMNFENMPELKFENGYYWTLGGMFALVIVMILYFKWRKWF</sequence>
<dbReference type="GO" id="GO:0000287">
    <property type="term" value="F:magnesium ion binding"/>
    <property type="evidence" value="ECO:0007669"/>
    <property type="project" value="TreeGrafter"/>
</dbReference>
<dbReference type="NCBIfam" id="TIGR00383">
    <property type="entry name" value="corA"/>
    <property type="match status" value="1"/>
</dbReference>
<evidence type="ECO:0000256" key="12">
    <source>
        <dbReference type="RuleBase" id="RU362010"/>
    </source>
</evidence>
<dbReference type="Gene3D" id="1.20.58.340">
    <property type="entry name" value="Magnesium transport protein CorA, transmembrane region"/>
    <property type="match status" value="2"/>
</dbReference>
<dbReference type="PANTHER" id="PTHR46494:SF1">
    <property type="entry name" value="CORA FAMILY METAL ION TRANSPORTER (EUROFUNG)"/>
    <property type="match status" value="1"/>
</dbReference>
<keyword evidence="8 12" id="KW-0406">Ion transport</keyword>
<comment type="catalytic activity">
    <reaction evidence="10">
        <text>Mg(2+)(in) = Mg(2+)(out)</text>
        <dbReference type="Rhea" id="RHEA:29827"/>
        <dbReference type="ChEBI" id="CHEBI:18420"/>
    </reaction>
</comment>
<feature type="transmembrane region" description="Helical" evidence="12">
    <location>
        <begin position="336"/>
        <end position="355"/>
    </location>
</feature>
<dbReference type="CDD" id="cd12828">
    <property type="entry name" value="TmCorA-like_1"/>
    <property type="match status" value="1"/>
</dbReference>
<dbReference type="PANTHER" id="PTHR46494">
    <property type="entry name" value="CORA FAMILY METAL ION TRANSPORTER (EUROFUNG)"/>
    <property type="match status" value="1"/>
</dbReference>
<accession>A0A1G8CUT4</accession>
<dbReference type="AlphaFoldDB" id="A0A1G8CUT4"/>
<keyword evidence="3 12" id="KW-0813">Transport</keyword>
<keyword evidence="5 12" id="KW-0812">Transmembrane</keyword>
<evidence type="ECO:0000256" key="8">
    <source>
        <dbReference type="ARBA" id="ARBA00023065"/>
    </source>
</evidence>
<keyword evidence="4 12" id="KW-1003">Cell membrane</keyword>
<evidence type="ECO:0000256" key="10">
    <source>
        <dbReference type="ARBA" id="ARBA00034269"/>
    </source>
</evidence>
<comment type="similarity">
    <text evidence="2 12">Belongs to the CorA metal ion transporter (MIT) (TC 1.A.35) family.</text>
</comment>
<evidence type="ECO:0000256" key="3">
    <source>
        <dbReference type="ARBA" id="ARBA00022448"/>
    </source>
</evidence>